<keyword evidence="2" id="KW-1185">Reference proteome</keyword>
<feature type="non-terminal residue" evidence="1">
    <location>
        <position position="1"/>
    </location>
</feature>
<evidence type="ECO:0000313" key="1">
    <source>
        <dbReference type="EMBL" id="SNR59833.1"/>
    </source>
</evidence>
<dbReference type="Proteomes" id="UP000198397">
    <property type="component" value="Unassembled WGS sequence"/>
</dbReference>
<proteinExistence type="predicted"/>
<name>A0A238XN03_HALVU</name>
<accession>A0A238XN03</accession>
<sequence length="204" mass="23524">NYKDNKNDSLWLTDSNWPVKGPVEDRVLRDRPNSRSFDIIGRKFVDDNGNYVASADNLDFRGMAIRSDLPTKGTRVGDLDSGNNPRLAVHPDVADTYNQDILEGNDSKLYWNRARPAILALRHASKRDLLEESDIALLTLPIDEIPEFEGPLIGKFDEDEEQVYLDEQIDRQQFTDYVMELENSIEYFKSEEEYFDMLRSKAGQ</sequence>
<dbReference type="RefSeq" id="WP_179213672.1">
    <property type="nucleotide sequence ID" value="NZ_FZNQ01000020.1"/>
</dbReference>
<organism evidence="1 2">
    <name type="scientific">Halorubrum vacuolatum</name>
    <name type="common">Natronobacterium vacuolatum</name>
    <dbReference type="NCBI Taxonomy" id="63740"/>
    <lineage>
        <taxon>Archaea</taxon>
        <taxon>Methanobacteriati</taxon>
        <taxon>Methanobacteriota</taxon>
        <taxon>Stenosarchaea group</taxon>
        <taxon>Halobacteria</taxon>
        <taxon>Halobacteriales</taxon>
        <taxon>Haloferacaceae</taxon>
        <taxon>Halorubrum</taxon>
    </lineage>
</organism>
<dbReference type="AlphaFoldDB" id="A0A238XN03"/>
<evidence type="ECO:0000313" key="2">
    <source>
        <dbReference type="Proteomes" id="UP000198397"/>
    </source>
</evidence>
<gene>
    <name evidence="1" type="ORF">SAMN06264855_1201</name>
</gene>
<reference evidence="1 2" key="1">
    <citation type="submission" date="2017-06" db="EMBL/GenBank/DDBJ databases">
        <authorList>
            <person name="Kim H.J."/>
            <person name="Triplett B.A."/>
        </authorList>
    </citation>
    <scope>NUCLEOTIDE SEQUENCE [LARGE SCALE GENOMIC DNA]</scope>
    <source>
        <strain evidence="1 2">DSM 8800</strain>
    </source>
</reference>
<protein>
    <submittedName>
        <fullName evidence="1">Uncharacterized protein</fullName>
    </submittedName>
</protein>
<dbReference type="EMBL" id="FZNQ01000020">
    <property type="protein sequence ID" value="SNR59833.1"/>
    <property type="molecule type" value="Genomic_DNA"/>
</dbReference>